<feature type="compositionally biased region" description="Polar residues" evidence="2">
    <location>
        <begin position="167"/>
        <end position="178"/>
    </location>
</feature>
<dbReference type="AlphaFoldDB" id="A0AAD7W486"/>
<evidence type="ECO:0000313" key="3">
    <source>
        <dbReference type="EMBL" id="KAJ8378773.1"/>
    </source>
</evidence>
<gene>
    <name evidence="3" type="ORF">AAFF_G00236450</name>
</gene>
<evidence type="ECO:0000256" key="1">
    <source>
        <dbReference type="SAM" id="Coils"/>
    </source>
</evidence>
<reference evidence="3" key="1">
    <citation type="journal article" date="2023" name="Science">
        <title>Genome structures resolve the early diversification of teleost fishes.</title>
        <authorList>
            <person name="Parey E."/>
            <person name="Louis A."/>
            <person name="Montfort J."/>
            <person name="Bouchez O."/>
            <person name="Roques C."/>
            <person name="Iampietro C."/>
            <person name="Lluch J."/>
            <person name="Castinel A."/>
            <person name="Donnadieu C."/>
            <person name="Desvignes T."/>
            <person name="Floi Bucao C."/>
            <person name="Jouanno E."/>
            <person name="Wen M."/>
            <person name="Mejri S."/>
            <person name="Dirks R."/>
            <person name="Jansen H."/>
            <person name="Henkel C."/>
            <person name="Chen W.J."/>
            <person name="Zahm M."/>
            <person name="Cabau C."/>
            <person name="Klopp C."/>
            <person name="Thompson A.W."/>
            <person name="Robinson-Rechavi M."/>
            <person name="Braasch I."/>
            <person name="Lecointre G."/>
            <person name="Bobe J."/>
            <person name="Postlethwait J.H."/>
            <person name="Berthelot C."/>
            <person name="Roest Crollius H."/>
            <person name="Guiguen Y."/>
        </authorList>
    </citation>
    <scope>NUCLEOTIDE SEQUENCE</scope>
    <source>
        <strain evidence="3">NC1722</strain>
    </source>
</reference>
<feature type="region of interest" description="Disordered" evidence="2">
    <location>
        <begin position="141"/>
        <end position="225"/>
    </location>
</feature>
<organism evidence="3 4">
    <name type="scientific">Aldrovandia affinis</name>
    <dbReference type="NCBI Taxonomy" id="143900"/>
    <lineage>
        <taxon>Eukaryota</taxon>
        <taxon>Metazoa</taxon>
        <taxon>Chordata</taxon>
        <taxon>Craniata</taxon>
        <taxon>Vertebrata</taxon>
        <taxon>Euteleostomi</taxon>
        <taxon>Actinopterygii</taxon>
        <taxon>Neopterygii</taxon>
        <taxon>Teleostei</taxon>
        <taxon>Notacanthiformes</taxon>
        <taxon>Halosauridae</taxon>
        <taxon>Aldrovandia</taxon>
    </lineage>
</organism>
<keyword evidence="1" id="KW-0175">Coiled coil</keyword>
<sequence>MRHLEKDNQALRTELHRVKQELTKTDQHSQKQRLSYTTHILSTRRIDVAKALRPVAAKATQEHLAAKVTISTLLPRLDVPQRVIHSINAEVSRGCTLLTNIHLPHHNDICHHHLHDQVLLNKEGVKMFAKVVKDTALGSTHSPQLLSSMEPPANSSTCGPQPPMQHISGSVLSLQQHPAQPDSYATVASRAGGIPRGRMRRWLPDPLGATGEEKTTFPSSPQSHT</sequence>
<keyword evidence="4" id="KW-1185">Reference proteome</keyword>
<comment type="caution">
    <text evidence="3">The sequence shown here is derived from an EMBL/GenBank/DDBJ whole genome shotgun (WGS) entry which is preliminary data.</text>
</comment>
<dbReference type="Proteomes" id="UP001221898">
    <property type="component" value="Unassembled WGS sequence"/>
</dbReference>
<dbReference type="EMBL" id="JAINUG010000311">
    <property type="protein sequence ID" value="KAJ8378773.1"/>
    <property type="molecule type" value="Genomic_DNA"/>
</dbReference>
<name>A0AAD7W486_9TELE</name>
<protein>
    <submittedName>
        <fullName evidence="3">Uncharacterized protein</fullName>
    </submittedName>
</protein>
<evidence type="ECO:0000256" key="2">
    <source>
        <dbReference type="SAM" id="MobiDB-lite"/>
    </source>
</evidence>
<evidence type="ECO:0000313" key="4">
    <source>
        <dbReference type="Proteomes" id="UP001221898"/>
    </source>
</evidence>
<feature type="coiled-coil region" evidence="1">
    <location>
        <begin position="1"/>
        <end position="28"/>
    </location>
</feature>
<feature type="compositionally biased region" description="Polar residues" evidence="2">
    <location>
        <begin position="216"/>
        <end position="225"/>
    </location>
</feature>
<proteinExistence type="predicted"/>
<feature type="compositionally biased region" description="Polar residues" evidence="2">
    <location>
        <begin position="141"/>
        <end position="159"/>
    </location>
</feature>
<accession>A0AAD7W486</accession>